<dbReference type="Proteomes" id="UP000288859">
    <property type="component" value="Unassembled WGS sequence"/>
</dbReference>
<dbReference type="GO" id="GO:0016491">
    <property type="term" value="F:oxidoreductase activity"/>
    <property type="evidence" value="ECO:0007669"/>
    <property type="project" value="UniProtKB-KW"/>
</dbReference>
<dbReference type="AlphaFoldDB" id="A0A438N0F3"/>
<proteinExistence type="predicted"/>
<dbReference type="PANTHER" id="PTHR43333:SF1">
    <property type="entry name" value="D-ISOMER SPECIFIC 2-HYDROXYACID DEHYDROGENASE NAD-BINDING DOMAIN-CONTAINING PROTEIN"/>
    <property type="match status" value="1"/>
</dbReference>
<reference evidence="4 5" key="1">
    <citation type="submission" date="2017-03" db="EMBL/GenBank/DDBJ databases">
        <title>Genomes of endolithic fungi from Antarctica.</title>
        <authorList>
            <person name="Coleine C."/>
            <person name="Masonjones S."/>
            <person name="Stajich J.E."/>
        </authorList>
    </citation>
    <scope>NUCLEOTIDE SEQUENCE [LARGE SCALE GENOMIC DNA]</scope>
    <source>
        <strain evidence="4 5">CCFEE 6314</strain>
    </source>
</reference>
<feature type="domain" description="D-isomer specific 2-hydroxyacid dehydrogenase NAD-binding" evidence="3">
    <location>
        <begin position="235"/>
        <end position="349"/>
    </location>
</feature>
<dbReference type="Gene3D" id="3.40.50.720">
    <property type="entry name" value="NAD(P)-binding Rossmann-like Domain"/>
    <property type="match status" value="2"/>
</dbReference>
<dbReference type="PANTHER" id="PTHR43333">
    <property type="entry name" value="2-HACID_DH_C DOMAIN-CONTAINING PROTEIN"/>
    <property type="match status" value="1"/>
</dbReference>
<keyword evidence="2" id="KW-0520">NAD</keyword>
<sequence>MGGGPDKEHLLIVLWDPEPKHITDSIRSRWPHIEITYFQLNGPISFKDVGDQVPPELFRSATLLITLAALPANREAAPKSVTSSFTIPCLKLLHLFSAGIDHWTNHPLVTDSDIDITTSSGIHGPPIAEWIIMTTLASSKRFGTSYEDQKNHAWGANRAALANVSDWVGKRVGIAGYGSIGRQAARVFSALGATIHAYTASPRSTAESRRDEGYWVPGTGDPDGTVPTAWYSGKDKASLHAFLRSGLDAIIIALPLTPATRHLFGKEEFALLAAPAPGSAEAGTRKIGSKGAFLINIARGAILDQVALTEALNDGTLAGAALDVTDPEPLPKDDPLWDAKNVIITPHVSGLGVEYYQRAYDVWIENWDRQERGLKPFNLFQRSKGY</sequence>
<dbReference type="CDD" id="cd12163">
    <property type="entry name" value="2-Hacid_dh_5"/>
    <property type="match status" value="1"/>
</dbReference>
<feature type="domain" description="D-isomer specific 2-hydroxyacid dehydrogenase NAD-binding" evidence="3">
    <location>
        <begin position="133"/>
        <end position="207"/>
    </location>
</feature>
<evidence type="ECO:0000256" key="1">
    <source>
        <dbReference type="ARBA" id="ARBA00023002"/>
    </source>
</evidence>
<dbReference type="InterPro" id="IPR006140">
    <property type="entry name" value="D-isomer_DH_NAD-bd"/>
</dbReference>
<evidence type="ECO:0000313" key="4">
    <source>
        <dbReference type="EMBL" id="RVX69209.1"/>
    </source>
</evidence>
<dbReference type="InterPro" id="IPR036291">
    <property type="entry name" value="NAD(P)-bd_dom_sf"/>
</dbReference>
<dbReference type="Pfam" id="PF02826">
    <property type="entry name" value="2-Hacid_dh_C"/>
    <property type="match status" value="2"/>
</dbReference>
<dbReference type="VEuPathDB" id="FungiDB:PV10_03256"/>
<evidence type="ECO:0000256" key="2">
    <source>
        <dbReference type="ARBA" id="ARBA00023027"/>
    </source>
</evidence>
<gene>
    <name evidence="4" type="ORF">B0A52_07185</name>
</gene>
<dbReference type="GO" id="GO:0051287">
    <property type="term" value="F:NAD binding"/>
    <property type="evidence" value="ECO:0007669"/>
    <property type="project" value="InterPro"/>
</dbReference>
<evidence type="ECO:0000313" key="5">
    <source>
        <dbReference type="Proteomes" id="UP000288859"/>
    </source>
</evidence>
<evidence type="ECO:0000259" key="3">
    <source>
        <dbReference type="Pfam" id="PF02826"/>
    </source>
</evidence>
<keyword evidence="1" id="KW-0560">Oxidoreductase</keyword>
<dbReference type="SUPFAM" id="SSF51735">
    <property type="entry name" value="NAD(P)-binding Rossmann-fold domains"/>
    <property type="match status" value="1"/>
</dbReference>
<accession>A0A438N0F3</accession>
<dbReference type="EMBL" id="NAJM01000031">
    <property type="protein sequence ID" value="RVX69209.1"/>
    <property type="molecule type" value="Genomic_DNA"/>
</dbReference>
<organism evidence="4 5">
    <name type="scientific">Exophiala mesophila</name>
    <name type="common">Black yeast-like fungus</name>
    <dbReference type="NCBI Taxonomy" id="212818"/>
    <lineage>
        <taxon>Eukaryota</taxon>
        <taxon>Fungi</taxon>
        <taxon>Dikarya</taxon>
        <taxon>Ascomycota</taxon>
        <taxon>Pezizomycotina</taxon>
        <taxon>Eurotiomycetes</taxon>
        <taxon>Chaetothyriomycetidae</taxon>
        <taxon>Chaetothyriales</taxon>
        <taxon>Herpotrichiellaceae</taxon>
        <taxon>Exophiala</taxon>
    </lineage>
</organism>
<name>A0A438N0F3_EXOME</name>
<comment type="caution">
    <text evidence="4">The sequence shown here is derived from an EMBL/GenBank/DDBJ whole genome shotgun (WGS) entry which is preliminary data.</text>
</comment>
<dbReference type="OrthoDB" id="298012at2759"/>
<protein>
    <recommendedName>
        <fullName evidence="3">D-isomer specific 2-hydroxyacid dehydrogenase NAD-binding domain-containing protein</fullName>
    </recommendedName>
</protein>